<keyword evidence="3" id="KW-1185">Reference proteome</keyword>
<reference evidence="2 3" key="1">
    <citation type="submission" date="2022-04" db="EMBL/GenBank/DDBJ databases">
        <title>Hymenobacter sp. isolated from the air.</title>
        <authorList>
            <person name="Won M."/>
            <person name="Lee C.-M."/>
            <person name="Woen H.-Y."/>
            <person name="Kwon S.-W."/>
        </authorList>
    </citation>
    <scope>NUCLEOTIDE SEQUENCE [LARGE SCALE GENOMIC DNA]</scope>
    <source>
        <strain evidence="3">5413 J-13</strain>
    </source>
</reference>
<dbReference type="AlphaFoldDB" id="A0A8T9SYN6"/>
<evidence type="ECO:0000313" key="2">
    <source>
        <dbReference type="EMBL" id="UOR05843.1"/>
    </source>
</evidence>
<sequence length="138" mass="16666">MTYDELNKLSIEELTLKLLQVREENELLNTIDSVEDIVFNFTKDGQEHEIQANDIIVRKMTQEEQRIHFLLDKKKRQVAEYVAENLKHTDFYKEIEQLKENNQRLQDIVLKLNTNLYAVYKDSELRIYEKEDKTTYHD</sequence>
<evidence type="ECO:0000313" key="3">
    <source>
        <dbReference type="Proteomes" id="UP000829925"/>
    </source>
</evidence>
<proteinExistence type="predicted"/>
<organism evidence="2 3">
    <name type="scientific">Hymenobacter aerilatus</name>
    <dbReference type="NCBI Taxonomy" id="2932251"/>
    <lineage>
        <taxon>Bacteria</taxon>
        <taxon>Pseudomonadati</taxon>
        <taxon>Bacteroidota</taxon>
        <taxon>Cytophagia</taxon>
        <taxon>Cytophagales</taxon>
        <taxon>Hymenobacteraceae</taxon>
        <taxon>Hymenobacter</taxon>
    </lineage>
</organism>
<feature type="coiled-coil region" evidence="1">
    <location>
        <begin position="88"/>
        <end position="115"/>
    </location>
</feature>
<accession>A0A8T9SYN6</accession>
<dbReference type="RefSeq" id="WP_245094407.1">
    <property type="nucleotide sequence ID" value="NZ_CP095053.1"/>
</dbReference>
<dbReference type="Proteomes" id="UP000829925">
    <property type="component" value="Chromosome"/>
</dbReference>
<protein>
    <submittedName>
        <fullName evidence="2">Uncharacterized protein</fullName>
    </submittedName>
</protein>
<gene>
    <name evidence="2" type="ORF">MUN82_01795</name>
</gene>
<keyword evidence="1" id="KW-0175">Coiled coil</keyword>
<dbReference type="EMBL" id="CP095053">
    <property type="protein sequence ID" value="UOR05843.1"/>
    <property type="molecule type" value="Genomic_DNA"/>
</dbReference>
<name>A0A8T9SYN6_9BACT</name>
<evidence type="ECO:0000256" key="1">
    <source>
        <dbReference type="SAM" id="Coils"/>
    </source>
</evidence>
<dbReference type="KEGG" id="haei:MUN82_01795"/>